<sequence length="118" mass="13594">MQKLSCHLPLLPLQVCRGSTRMKVTIFWIWFSQIISRLDDSNVHSIDLAVPQNSQSSPFYVQLSLSAVLASQYFTFPSPNFYSRKMNSWLLIMHLLLANYLSGYLWIDCMDGPFSQVV</sequence>
<organism evidence="2 3">
    <name type="scientific">Tothia fuscella</name>
    <dbReference type="NCBI Taxonomy" id="1048955"/>
    <lineage>
        <taxon>Eukaryota</taxon>
        <taxon>Fungi</taxon>
        <taxon>Dikarya</taxon>
        <taxon>Ascomycota</taxon>
        <taxon>Pezizomycotina</taxon>
        <taxon>Dothideomycetes</taxon>
        <taxon>Pleosporomycetidae</taxon>
        <taxon>Venturiales</taxon>
        <taxon>Cylindrosympodiaceae</taxon>
        <taxon>Tothia</taxon>
    </lineage>
</organism>
<keyword evidence="1" id="KW-0472">Membrane</keyword>
<dbReference type="AlphaFoldDB" id="A0A9P4NY07"/>
<keyword evidence="3" id="KW-1185">Reference proteome</keyword>
<evidence type="ECO:0000256" key="1">
    <source>
        <dbReference type="SAM" id="Phobius"/>
    </source>
</evidence>
<feature type="transmembrane region" description="Helical" evidence="1">
    <location>
        <begin position="88"/>
        <end position="107"/>
    </location>
</feature>
<keyword evidence="1" id="KW-0812">Transmembrane</keyword>
<gene>
    <name evidence="2" type="ORF">EJ08DRAFT_40811</name>
</gene>
<comment type="caution">
    <text evidence="2">The sequence shown here is derived from an EMBL/GenBank/DDBJ whole genome shotgun (WGS) entry which is preliminary data.</text>
</comment>
<dbReference type="EMBL" id="MU007019">
    <property type="protein sequence ID" value="KAF2433831.1"/>
    <property type="molecule type" value="Genomic_DNA"/>
</dbReference>
<dbReference type="Proteomes" id="UP000800235">
    <property type="component" value="Unassembled WGS sequence"/>
</dbReference>
<accession>A0A9P4NY07</accession>
<protein>
    <submittedName>
        <fullName evidence="2">Uncharacterized protein</fullName>
    </submittedName>
</protein>
<keyword evidence="1" id="KW-1133">Transmembrane helix</keyword>
<name>A0A9P4NY07_9PEZI</name>
<reference evidence="2" key="1">
    <citation type="journal article" date="2020" name="Stud. Mycol.">
        <title>101 Dothideomycetes genomes: a test case for predicting lifestyles and emergence of pathogens.</title>
        <authorList>
            <person name="Haridas S."/>
            <person name="Albert R."/>
            <person name="Binder M."/>
            <person name="Bloem J."/>
            <person name="Labutti K."/>
            <person name="Salamov A."/>
            <person name="Andreopoulos B."/>
            <person name="Baker S."/>
            <person name="Barry K."/>
            <person name="Bills G."/>
            <person name="Bluhm B."/>
            <person name="Cannon C."/>
            <person name="Castanera R."/>
            <person name="Culley D."/>
            <person name="Daum C."/>
            <person name="Ezra D."/>
            <person name="Gonzalez J."/>
            <person name="Henrissat B."/>
            <person name="Kuo A."/>
            <person name="Liang C."/>
            <person name="Lipzen A."/>
            <person name="Lutzoni F."/>
            <person name="Magnuson J."/>
            <person name="Mondo S."/>
            <person name="Nolan M."/>
            <person name="Ohm R."/>
            <person name="Pangilinan J."/>
            <person name="Park H.-J."/>
            <person name="Ramirez L."/>
            <person name="Alfaro M."/>
            <person name="Sun H."/>
            <person name="Tritt A."/>
            <person name="Yoshinaga Y."/>
            <person name="Zwiers L.-H."/>
            <person name="Turgeon B."/>
            <person name="Goodwin S."/>
            <person name="Spatafora J."/>
            <person name="Crous P."/>
            <person name="Grigoriev I."/>
        </authorList>
    </citation>
    <scope>NUCLEOTIDE SEQUENCE</scope>
    <source>
        <strain evidence="2">CBS 130266</strain>
    </source>
</reference>
<proteinExistence type="predicted"/>
<evidence type="ECO:0000313" key="2">
    <source>
        <dbReference type="EMBL" id="KAF2433831.1"/>
    </source>
</evidence>
<evidence type="ECO:0000313" key="3">
    <source>
        <dbReference type="Proteomes" id="UP000800235"/>
    </source>
</evidence>